<gene>
    <name evidence="12" type="ORF">ACFOX3_13240</name>
</gene>
<dbReference type="PANTHER" id="PTHR15749:SF4">
    <property type="entry name" value="FANCONI-ASSOCIATED NUCLEASE 1"/>
    <property type="match status" value="1"/>
</dbReference>
<organism evidence="12 13">
    <name type="scientific">Simiduia curdlanivorans</name>
    <dbReference type="NCBI Taxonomy" id="1492769"/>
    <lineage>
        <taxon>Bacteria</taxon>
        <taxon>Pseudomonadati</taxon>
        <taxon>Pseudomonadota</taxon>
        <taxon>Gammaproteobacteria</taxon>
        <taxon>Cellvibrionales</taxon>
        <taxon>Cellvibrionaceae</taxon>
        <taxon>Simiduia</taxon>
    </lineage>
</organism>
<feature type="domain" description="VRR-NUC" evidence="11">
    <location>
        <begin position="435"/>
        <end position="547"/>
    </location>
</feature>
<evidence type="ECO:0000313" key="13">
    <source>
        <dbReference type="Proteomes" id="UP001595840"/>
    </source>
</evidence>
<evidence type="ECO:0000256" key="6">
    <source>
        <dbReference type="ARBA" id="ARBA00022722"/>
    </source>
</evidence>
<keyword evidence="9" id="KW-0460">Magnesium</keyword>
<dbReference type="SMART" id="SM00990">
    <property type="entry name" value="VRR_NUC"/>
    <property type="match status" value="1"/>
</dbReference>
<keyword evidence="6" id="KW-0540">Nuclease</keyword>
<evidence type="ECO:0000256" key="3">
    <source>
        <dbReference type="ARBA" id="ARBA00001946"/>
    </source>
</evidence>
<dbReference type="EC" id="3.1.4.1" evidence="5"/>
<evidence type="ECO:0000259" key="11">
    <source>
        <dbReference type="SMART" id="SM00990"/>
    </source>
</evidence>
<dbReference type="RefSeq" id="WP_290260967.1">
    <property type="nucleotide sequence ID" value="NZ_JAUFQG010000004.1"/>
</dbReference>
<evidence type="ECO:0000256" key="5">
    <source>
        <dbReference type="ARBA" id="ARBA00012029"/>
    </source>
</evidence>
<evidence type="ECO:0000256" key="10">
    <source>
        <dbReference type="ARBA" id="ARBA00023211"/>
    </source>
</evidence>
<keyword evidence="7" id="KW-0479">Metal-binding</keyword>
<dbReference type="InterPro" id="IPR011856">
    <property type="entry name" value="tRNA_endonuc-like_dom_sf"/>
</dbReference>
<evidence type="ECO:0000256" key="9">
    <source>
        <dbReference type="ARBA" id="ARBA00022842"/>
    </source>
</evidence>
<protein>
    <recommendedName>
        <fullName evidence="5">phosphodiesterase I</fullName>
        <ecNumber evidence="5">3.1.4.1</ecNumber>
    </recommendedName>
</protein>
<evidence type="ECO:0000256" key="4">
    <source>
        <dbReference type="ARBA" id="ARBA00005533"/>
    </source>
</evidence>
<proteinExistence type="inferred from homology"/>
<comment type="similarity">
    <text evidence="4">Belongs to the FAN1 family.</text>
</comment>
<name>A0ABV8V7X6_9GAMM</name>
<dbReference type="PANTHER" id="PTHR15749">
    <property type="entry name" value="FANCONI-ASSOCIATED NUCLEASE 1"/>
    <property type="match status" value="1"/>
</dbReference>
<dbReference type="Proteomes" id="UP001595840">
    <property type="component" value="Unassembled WGS sequence"/>
</dbReference>
<comment type="catalytic activity">
    <reaction evidence="1">
        <text>Hydrolytically removes 5'-nucleotides successively from the 3'-hydroxy termini of 3'-hydroxy-terminated oligonucleotides.</text>
        <dbReference type="EC" id="3.1.4.1"/>
    </reaction>
</comment>
<dbReference type="Gene3D" id="3.40.1350.10">
    <property type="match status" value="1"/>
</dbReference>
<evidence type="ECO:0000313" key="12">
    <source>
        <dbReference type="EMBL" id="MFC4363273.1"/>
    </source>
</evidence>
<dbReference type="Pfam" id="PF21315">
    <property type="entry name" value="FAN1_HTH"/>
    <property type="match status" value="1"/>
</dbReference>
<dbReference type="InterPro" id="IPR033315">
    <property type="entry name" value="Fan1-like"/>
</dbReference>
<evidence type="ECO:0000256" key="2">
    <source>
        <dbReference type="ARBA" id="ARBA00001936"/>
    </source>
</evidence>
<keyword evidence="10" id="KW-0464">Manganese</keyword>
<comment type="cofactor">
    <cofactor evidence="2">
        <name>Mn(2+)</name>
        <dbReference type="ChEBI" id="CHEBI:29035"/>
    </cofactor>
</comment>
<comment type="caution">
    <text evidence="12">The sequence shown here is derived from an EMBL/GenBank/DDBJ whole genome shotgun (WGS) entry which is preliminary data.</text>
</comment>
<sequence>MKSVQPAPLYYLHNYRTLLQWVRSRYVDLLSEAETCYADNFFQLSEPAQALLTRLITRKGEYFRLSKIAYEEIPDISQALEPLTQLGWLTLSPQVSINEVFTFLTRQELTTWLGKYAGSKTQWQAEFAQLYPGTKPWDDWFNEAELLLPKTKDFTGDLLAVTIMPLSDVYRLLFFGNHYQALSEFVLAELGVFQYERVAFSSKCLSFTHRRDLEVYQQLQRAREKFEQDGDISAALASMPSAASSPDWLARRQHRFGFQFGVKLEQAKDYERALDVYVNCGFSEARARRVRVLEKLARQQEALALLTEALAAPYSEAERQQLERARPRLQRALGIESEKPPVFRPASSQLTLKFGEWRVEQAVAEHLHCAQAPVFWVENYLWTGLFGLFFWPAIYAPVQGAFFNPFQARPKDLYHQRFAERRAERIQECWQLLVADNYKATLLQRYRDKQGLQSPLVNWAQLSEDLVALALDCIAPEQLSAIFTRMLFDLKANSAGFPDLIQFLPAQRCFRLIEVKGPGDKLQDNQLRWLEFFRHNDIAAEVCYVEWQQP</sequence>
<accession>A0ABV8V7X6</accession>
<comment type="cofactor">
    <cofactor evidence="3">
        <name>Mg(2+)</name>
        <dbReference type="ChEBI" id="CHEBI:18420"/>
    </cofactor>
</comment>
<keyword evidence="13" id="KW-1185">Reference proteome</keyword>
<dbReference type="InterPro" id="IPR049125">
    <property type="entry name" value="FAN1-like_WH"/>
</dbReference>
<evidence type="ECO:0000256" key="7">
    <source>
        <dbReference type="ARBA" id="ARBA00022723"/>
    </source>
</evidence>
<keyword evidence="8" id="KW-0378">Hydrolase</keyword>
<dbReference type="Pfam" id="PF08774">
    <property type="entry name" value="VRR_NUC"/>
    <property type="match status" value="1"/>
</dbReference>
<reference evidence="13" key="1">
    <citation type="journal article" date="2019" name="Int. J. Syst. Evol. Microbiol.">
        <title>The Global Catalogue of Microorganisms (GCM) 10K type strain sequencing project: providing services to taxonomists for standard genome sequencing and annotation.</title>
        <authorList>
            <consortium name="The Broad Institute Genomics Platform"/>
            <consortium name="The Broad Institute Genome Sequencing Center for Infectious Disease"/>
            <person name="Wu L."/>
            <person name="Ma J."/>
        </authorList>
    </citation>
    <scope>NUCLEOTIDE SEQUENCE [LARGE SCALE GENOMIC DNA]</scope>
    <source>
        <strain evidence="13">CECT 8570</strain>
    </source>
</reference>
<dbReference type="InterPro" id="IPR014883">
    <property type="entry name" value="VRR_NUC"/>
</dbReference>
<evidence type="ECO:0000256" key="8">
    <source>
        <dbReference type="ARBA" id="ARBA00022801"/>
    </source>
</evidence>
<evidence type="ECO:0000256" key="1">
    <source>
        <dbReference type="ARBA" id="ARBA00000983"/>
    </source>
</evidence>
<dbReference type="EMBL" id="JBHSCX010000020">
    <property type="protein sequence ID" value="MFC4363273.1"/>
    <property type="molecule type" value="Genomic_DNA"/>
</dbReference>